<evidence type="ECO:0000256" key="1">
    <source>
        <dbReference type="SAM" id="SignalP"/>
    </source>
</evidence>
<keyword evidence="1" id="KW-0732">Signal</keyword>
<name>A0ABQ2XMJ5_9BURK</name>
<accession>A0ABQ2XMJ5</accession>
<comment type="caution">
    <text evidence="2">The sequence shown here is derived from an EMBL/GenBank/DDBJ whole genome shotgun (WGS) entry which is preliminary data.</text>
</comment>
<proteinExistence type="predicted"/>
<dbReference type="RefSeq" id="WP_189347116.1">
    <property type="nucleotide sequence ID" value="NZ_BMYT01000006.1"/>
</dbReference>
<keyword evidence="3" id="KW-1185">Reference proteome</keyword>
<evidence type="ECO:0000313" key="3">
    <source>
        <dbReference type="Proteomes" id="UP000620127"/>
    </source>
</evidence>
<evidence type="ECO:0000313" key="2">
    <source>
        <dbReference type="EMBL" id="GGX23024.1"/>
    </source>
</evidence>
<reference evidence="3" key="1">
    <citation type="journal article" date="2019" name="Int. J. Syst. Evol. Microbiol.">
        <title>The Global Catalogue of Microorganisms (GCM) 10K type strain sequencing project: providing services to taxonomists for standard genome sequencing and annotation.</title>
        <authorList>
            <consortium name="The Broad Institute Genomics Platform"/>
            <consortium name="The Broad Institute Genome Sequencing Center for Infectious Disease"/>
            <person name="Wu L."/>
            <person name="Ma J."/>
        </authorList>
    </citation>
    <scope>NUCLEOTIDE SEQUENCE [LARGE SCALE GENOMIC DNA]</scope>
    <source>
        <strain evidence="3">KCTC 23916</strain>
    </source>
</reference>
<dbReference type="EMBL" id="BMYT01000006">
    <property type="protein sequence ID" value="GGX23024.1"/>
    <property type="molecule type" value="Genomic_DNA"/>
</dbReference>
<feature type="chain" id="PRO_5046458766" evidence="1">
    <location>
        <begin position="25"/>
        <end position="403"/>
    </location>
</feature>
<organism evidence="2 3">
    <name type="scientific">Undibacterium macrobrachii</name>
    <dbReference type="NCBI Taxonomy" id="1119058"/>
    <lineage>
        <taxon>Bacteria</taxon>
        <taxon>Pseudomonadati</taxon>
        <taxon>Pseudomonadota</taxon>
        <taxon>Betaproteobacteria</taxon>
        <taxon>Burkholderiales</taxon>
        <taxon>Oxalobacteraceae</taxon>
        <taxon>Undibacterium</taxon>
    </lineage>
</organism>
<sequence length="403" mass="45286">MNRFSIIAGIILCFTSLSSLYSKAADTVSNQATKQQDEQAQSQQTVTATITIKRLSKDDWEFEYQFSQEIDAFDFGPPVVQFRQDAWKPSTPAMKIISKAGSEVLQHEQGRFQRATIEVKSYHPFSHNQYVPMIHFSDGGVALFLGHLTGQVSIAGVSRPLKTRFIAHGLPGEKIVLPQKAQEGVGLFAYFGPQEPIVASHGILVLDPLTPAWMREVLANTTERVTASYAKSFERIPSEPAMIFFAIRDLHLKGYSISGGALPGQLAYRLAGNESIIDKPESRNRFTYMIAHELAHIWQSIPNRAWTSFPESWINEGGADAITTETLLRTGLWSKEAVTEFEEKLIKECDNTKDSVRIAYACGFKRFKSYNTDVLQLWKKLMDESDRSSTAYNETMIQAVLRK</sequence>
<feature type="signal peptide" evidence="1">
    <location>
        <begin position="1"/>
        <end position="24"/>
    </location>
</feature>
<protein>
    <submittedName>
        <fullName evidence="2">Uncharacterized protein</fullName>
    </submittedName>
</protein>
<dbReference type="Proteomes" id="UP000620127">
    <property type="component" value="Unassembled WGS sequence"/>
</dbReference>
<gene>
    <name evidence="2" type="ORF">GCM10011282_31380</name>
</gene>